<reference evidence="1 2" key="1">
    <citation type="submission" date="2024-01" db="EMBL/GenBank/DDBJ databases">
        <title>The diversity of rhizobia nodulating Mimosa spp. in eleven states of Brazil covering several biomes is determined by host plant, location, and edaphic factors.</title>
        <authorList>
            <person name="Rouws L."/>
            <person name="Barauna A."/>
            <person name="Beukes C."/>
            <person name="De Faria S.M."/>
            <person name="Gross E."/>
            <person name="Dos Reis Junior F.B."/>
            <person name="Simon M."/>
            <person name="Maluk M."/>
            <person name="Odee D.W."/>
            <person name="Kenicer G."/>
            <person name="Young J.P.W."/>
            <person name="Reis V.M."/>
            <person name="Zilli J."/>
            <person name="James E.K."/>
        </authorList>
    </citation>
    <scope>NUCLEOTIDE SEQUENCE [LARGE SCALE GENOMIC DNA]</scope>
    <source>
        <strain evidence="1 2">JPY530</strain>
    </source>
</reference>
<protein>
    <recommendedName>
        <fullName evidence="3">TonB-dependent receptor</fullName>
    </recommendedName>
</protein>
<comment type="caution">
    <text evidence="1">The sequence shown here is derived from an EMBL/GenBank/DDBJ whole genome shotgun (WGS) entry which is preliminary data.</text>
</comment>
<accession>A0ABU9RI69</accession>
<proteinExistence type="predicted"/>
<keyword evidence="2" id="KW-1185">Reference proteome</keyword>
<gene>
    <name evidence="1" type="ORF">V4C56_43270</name>
</gene>
<dbReference type="Proteomes" id="UP001481677">
    <property type="component" value="Unassembled WGS sequence"/>
</dbReference>
<feature type="non-terminal residue" evidence="1">
    <location>
        <position position="1"/>
    </location>
</feature>
<organism evidence="1 2">
    <name type="scientific">Paraburkholderia azotifigens</name>
    <dbReference type="NCBI Taxonomy" id="2057004"/>
    <lineage>
        <taxon>Bacteria</taxon>
        <taxon>Pseudomonadati</taxon>
        <taxon>Pseudomonadota</taxon>
        <taxon>Betaproteobacteria</taxon>
        <taxon>Burkholderiales</taxon>
        <taxon>Burkholderiaceae</taxon>
        <taxon>Paraburkholderia</taxon>
    </lineage>
</organism>
<sequence>NTNVIKDILKFGTNLSFIKQDYDNDGGDISLIDLYRSLPITVARQSNGAWGSVTAGAENATNANINQLRLLDEGGSNYNKDNYLQLAANAELTPFKGFSVNGLMSLKYTNENSWDFNKTMEPIIGFI</sequence>
<evidence type="ECO:0000313" key="2">
    <source>
        <dbReference type="Proteomes" id="UP001481677"/>
    </source>
</evidence>
<dbReference type="RefSeq" id="WP_342959909.1">
    <property type="nucleotide sequence ID" value="NZ_JAZHGA010000218.1"/>
</dbReference>
<evidence type="ECO:0000313" key="1">
    <source>
        <dbReference type="EMBL" id="MEM5346423.1"/>
    </source>
</evidence>
<name>A0ABU9RI69_9BURK</name>
<feature type="non-terminal residue" evidence="1">
    <location>
        <position position="127"/>
    </location>
</feature>
<evidence type="ECO:0008006" key="3">
    <source>
        <dbReference type="Google" id="ProtNLM"/>
    </source>
</evidence>
<dbReference type="EMBL" id="JAZHGA010000218">
    <property type="protein sequence ID" value="MEM5346423.1"/>
    <property type="molecule type" value="Genomic_DNA"/>
</dbReference>